<comment type="subcellular location">
    <subcellularLocation>
        <location evidence="1">Membrane</location>
    </subcellularLocation>
</comment>
<proteinExistence type="predicted"/>
<dbReference type="PANTHER" id="PTHR48007">
    <property type="entry name" value="LEUCINE-RICH REPEAT RECEPTOR-LIKE PROTEIN KINASE PXC1"/>
    <property type="match status" value="1"/>
</dbReference>
<evidence type="ECO:0000256" key="2">
    <source>
        <dbReference type="ARBA" id="ARBA00022614"/>
    </source>
</evidence>
<evidence type="ECO:0000256" key="7">
    <source>
        <dbReference type="ARBA" id="ARBA00023136"/>
    </source>
</evidence>
<dbReference type="SMART" id="SM00369">
    <property type="entry name" value="LRR_TYP"/>
    <property type="match status" value="4"/>
</dbReference>
<evidence type="ECO:0000256" key="10">
    <source>
        <dbReference type="SAM" id="Phobius"/>
    </source>
</evidence>
<dbReference type="InterPro" id="IPR046959">
    <property type="entry name" value="PRK1-6/SRF4-like"/>
</dbReference>
<dbReference type="GO" id="GO:0004672">
    <property type="term" value="F:protein kinase activity"/>
    <property type="evidence" value="ECO:0007669"/>
    <property type="project" value="InterPro"/>
</dbReference>
<organism evidence="13 14">
    <name type="scientific">Kalanchoe fedtschenkoi</name>
    <name type="common">Lavender scallops</name>
    <name type="synonym">South American air plant</name>
    <dbReference type="NCBI Taxonomy" id="63787"/>
    <lineage>
        <taxon>Eukaryota</taxon>
        <taxon>Viridiplantae</taxon>
        <taxon>Streptophyta</taxon>
        <taxon>Embryophyta</taxon>
        <taxon>Tracheophyta</taxon>
        <taxon>Spermatophyta</taxon>
        <taxon>Magnoliopsida</taxon>
        <taxon>eudicotyledons</taxon>
        <taxon>Gunneridae</taxon>
        <taxon>Pentapetalae</taxon>
        <taxon>Saxifragales</taxon>
        <taxon>Crassulaceae</taxon>
        <taxon>Kalanchoe</taxon>
    </lineage>
</organism>
<dbReference type="OMA" id="YGQCTIK"/>
<dbReference type="InterPro" id="IPR001245">
    <property type="entry name" value="Ser-Thr/Tyr_kinase_cat_dom"/>
</dbReference>
<evidence type="ECO:0000256" key="3">
    <source>
        <dbReference type="ARBA" id="ARBA00022692"/>
    </source>
</evidence>
<feature type="compositionally biased region" description="Polar residues" evidence="9">
    <location>
        <begin position="709"/>
        <end position="722"/>
    </location>
</feature>
<evidence type="ECO:0000256" key="4">
    <source>
        <dbReference type="ARBA" id="ARBA00022729"/>
    </source>
</evidence>
<dbReference type="InterPro" id="IPR011009">
    <property type="entry name" value="Kinase-like_dom_sf"/>
</dbReference>
<accession>A0A7N0RJ77</accession>
<feature type="compositionally biased region" description="Gly residues" evidence="9">
    <location>
        <begin position="279"/>
        <end position="295"/>
    </location>
</feature>
<dbReference type="FunFam" id="1.10.510.10:FF:000095">
    <property type="entry name" value="protein STRUBBELIG-RECEPTOR FAMILY 8"/>
    <property type="match status" value="1"/>
</dbReference>
<dbReference type="SUPFAM" id="SSF52058">
    <property type="entry name" value="L domain-like"/>
    <property type="match status" value="1"/>
</dbReference>
<dbReference type="FunFam" id="3.80.10.10:FF:000062">
    <property type="entry name" value="protein STRUBBELIG-RECEPTOR FAMILY 3"/>
    <property type="match status" value="1"/>
</dbReference>
<protein>
    <recommendedName>
        <fullName evidence="12">Protein kinase domain-containing protein</fullName>
    </recommendedName>
</protein>
<name>A0A7N0RJ77_KALFE</name>
<dbReference type="Pfam" id="PF07714">
    <property type="entry name" value="PK_Tyr_Ser-Thr"/>
    <property type="match status" value="1"/>
</dbReference>
<dbReference type="InterPro" id="IPR000719">
    <property type="entry name" value="Prot_kinase_dom"/>
</dbReference>
<reference evidence="13" key="1">
    <citation type="submission" date="2021-01" db="UniProtKB">
        <authorList>
            <consortium name="EnsemblPlants"/>
        </authorList>
    </citation>
    <scope>IDENTIFICATION</scope>
</reference>
<evidence type="ECO:0000256" key="9">
    <source>
        <dbReference type="SAM" id="MobiDB-lite"/>
    </source>
</evidence>
<dbReference type="EnsemblPlants" id="Kaladp0011s1153.1.v1.1">
    <property type="protein sequence ID" value="Kaladp0011s1153.1.v1.1"/>
    <property type="gene ID" value="Kaladp0011s1153.v1.1"/>
</dbReference>
<dbReference type="Gene3D" id="3.80.10.10">
    <property type="entry name" value="Ribonuclease Inhibitor"/>
    <property type="match status" value="1"/>
</dbReference>
<dbReference type="GO" id="GO:0016020">
    <property type="term" value="C:membrane"/>
    <property type="evidence" value="ECO:0007669"/>
    <property type="project" value="UniProtKB-SubCell"/>
</dbReference>
<feature type="transmembrane region" description="Helical" evidence="10">
    <location>
        <begin position="299"/>
        <end position="322"/>
    </location>
</feature>
<evidence type="ECO:0000256" key="11">
    <source>
        <dbReference type="SAM" id="SignalP"/>
    </source>
</evidence>
<dbReference type="Pfam" id="PF08263">
    <property type="entry name" value="LRRNT_2"/>
    <property type="match status" value="1"/>
</dbReference>
<dbReference type="Gramene" id="Kaladp0011s1153.1.v1.1">
    <property type="protein sequence ID" value="Kaladp0011s1153.1.v1.1"/>
    <property type="gene ID" value="Kaladp0011s1153.v1.1"/>
</dbReference>
<keyword evidence="2" id="KW-0433">Leucine-rich repeat</keyword>
<dbReference type="SUPFAM" id="SSF56112">
    <property type="entry name" value="Protein kinase-like (PK-like)"/>
    <property type="match status" value="1"/>
</dbReference>
<keyword evidence="7 10" id="KW-0472">Membrane</keyword>
<evidence type="ECO:0000313" key="14">
    <source>
        <dbReference type="Proteomes" id="UP000594263"/>
    </source>
</evidence>
<keyword evidence="8" id="KW-0675">Receptor</keyword>
<feature type="compositionally biased region" description="Pro residues" evidence="9">
    <location>
        <begin position="246"/>
        <end position="259"/>
    </location>
</feature>
<dbReference type="InterPro" id="IPR001611">
    <property type="entry name" value="Leu-rich_rpt"/>
</dbReference>
<feature type="chain" id="PRO_5029908133" description="Protein kinase domain-containing protein" evidence="11">
    <location>
        <begin position="22"/>
        <end position="728"/>
    </location>
</feature>
<evidence type="ECO:0000259" key="12">
    <source>
        <dbReference type="PROSITE" id="PS50011"/>
    </source>
</evidence>
<dbReference type="PANTHER" id="PTHR48007:SF13">
    <property type="entry name" value="PROTEIN STRUBBELIG-RECEPTOR FAMILY 4"/>
    <property type="match status" value="1"/>
</dbReference>
<keyword evidence="4 11" id="KW-0732">Signal</keyword>
<keyword evidence="14" id="KW-1185">Reference proteome</keyword>
<evidence type="ECO:0000256" key="8">
    <source>
        <dbReference type="ARBA" id="ARBA00023170"/>
    </source>
</evidence>
<keyword evidence="5" id="KW-0677">Repeat</keyword>
<feature type="domain" description="Protein kinase" evidence="12">
    <location>
        <begin position="425"/>
        <end position="699"/>
    </location>
</feature>
<feature type="signal peptide" evidence="11">
    <location>
        <begin position="1"/>
        <end position="21"/>
    </location>
</feature>
<evidence type="ECO:0000256" key="5">
    <source>
        <dbReference type="ARBA" id="ARBA00022737"/>
    </source>
</evidence>
<sequence>MSRRTMLFIFLLVCIFASVSTTNAVTDPADTSALNEMYTYLNTPGQLTKWVASGGDPCGESWLGVTCVGTRLTEINLAGLGLSGAIGYQLTSLTSLLRFDVSNNYLSNQLPYQLPPNVTYLNLAGNSFNGNLPYSISGMTSLQYLNVSHNQLQNQLPDMFQKLAALTTLDLSSNLLSGNLPTSFSSLTSMKSMYLQNNQLTGVIDVLANLPLEDLNIENNHFTGWIPERLNSINLQKDGNKFDSGPAPPPPPGTPPLSPIAPSGDRRDPGGNDTPSSGSGTGGGRNAGSSGGGGSKSGIGVGIAVVVVSVLLIGAIVVFFLLKRKRSKRSSADIEKPDKLSFNPVPTKDVLEIKTVQTSSAPDAKNYEFPTIINLKPPPSERSKSRSFSEEDFTNKQIFIKKVNASTTDLPSYSIADLQMATSSFDIENLINEGCFGRVYRAQFEDGKVLAVMKMNSMIFSDSEDFIGLVSNISQLRHPNITELVGYCSEHGQHLLVYDFQKNGSLHDLLHLSDEESRPLTWNTRVKIALGSACALEYLHEKCSPSVIHKNFTSANLLLGSELNPQLADCGLASSISKADQVLNQDREPGCCAPEILMSGQYTVKSDVYSFGVVMLELLTGRKPFDSSKLRAEQSLVRWATPQLHDIDALTKMVDPTLKGLFPVKSLSRFADVIALCVQPEPEFRPPMSEVVESLVRLLERANLSRRTVVNGQGASQPSDSPDTYDYM</sequence>
<dbReference type="AlphaFoldDB" id="A0A7N0RJ77"/>
<dbReference type="GO" id="GO:0005524">
    <property type="term" value="F:ATP binding"/>
    <property type="evidence" value="ECO:0007669"/>
    <property type="project" value="InterPro"/>
</dbReference>
<dbReference type="PROSITE" id="PS50011">
    <property type="entry name" value="PROTEIN_KINASE_DOM"/>
    <property type="match status" value="1"/>
</dbReference>
<dbReference type="Gene3D" id="3.30.200.20">
    <property type="entry name" value="Phosphorylase Kinase, domain 1"/>
    <property type="match status" value="1"/>
</dbReference>
<dbReference type="Gene3D" id="1.10.510.10">
    <property type="entry name" value="Transferase(Phosphotransferase) domain 1"/>
    <property type="match status" value="1"/>
</dbReference>
<feature type="region of interest" description="Disordered" evidence="9">
    <location>
        <begin position="709"/>
        <end position="728"/>
    </location>
</feature>
<dbReference type="InterPro" id="IPR003591">
    <property type="entry name" value="Leu-rich_rpt_typical-subtyp"/>
</dbReference>
<keyword evidence="3 10" id="KW-0812">Transmembrane</keyword>
<evidence type="ECO:0000256" key="1">
    <source>
        <dbReference type="ARBA" id="ARBA00004370"/>
    </source>
</evidence>
<keyword evidence="6 10" id="KW-1133">Transmembrane helix</keyword>
<feature type="region of interest" description="Disordered" evidence="9">
    <location>
        <begin position="236"/>
        <end position="295"/>
    </location>
</feature>
<dbReference type="InterPro" id="IPR032675">
    <property type="entry name" value="LRR_dom_sf"/>
</dbReference>
<evidence type="ECO:0000313" key="13">
    <source>
        <dbReference type="EnsemblPlants" id="Kaladp0011s1153.1.v1.1"/>
    </source>
</evidence>
<dbReference type="InterPro" id="IPR013210">
    <property type="entry name" value="LRR_N_plant-typ"/>
</dbReference>
<dbReference type="Proteomes" id="UP000594263">
    <property type="component" value="Unplaced"/>
</dbReference>
<dbReference type="Pfam" id="PF13855">
    <property type="entry name" value="LRR_8"/>
    <property type="match status" value="1"/>
</dbReference>
<evidence type="ECO:0000256" key="6">
    <source>
        <dbReference type="ARBA" id="ARBA00022989"/>
    </source>
</evidence>
<dbReference type="FunFam" id="3.30.200.20:FF:000125">
    <property type="entry name" value="Protein STRUBBELIG-RECEPTOR FAMILY 8"/>
    <property type="match status" value="1"/>
</dbReference>